<dbReference type="GO" id="GO:0016209">
    <property type="term" value="F:antioxidant activity"/>
    <property type="evidence" value="ECO:0007669"/>
    <property type="project" value="InterPro"/>
</dbReference>
<reference evidence="2 3" key="1">
    <citation type="submission" date="2019-02" db="EMBL/GenBank/DDBJ databases">
        <title>Deep-cultivation of Planctomycetes and their phenomic and genomic characterization uncovers novel biology.</title>
        <authorList>
            <person name="Wiegand S."/>
            <person name="Jogler M."/>
            <person name="Boedeker C."/>
            <person name="Pinto D."/>
            <person name="Vollmers J."/>
            <person name="Rivas-Marin E."/>
            <person name="Kohn T."/>
            <person name="Peeters S.H."/>
            <person name="Heuer A."/>
            <person name="Rast P."/>
            <person name="Oberbeckmann S."/>
            <person name="Bunk B."/>
            <person name="Jeske O."/>
            <person name="Meyerdierks A."/>
            <person name="Storesund J.E."/>
            <person name="Kallscheuer N."/>
            <person name="Luecker S."/>
            <person name="Lage O.M."/>
            <person name="Pohl T."/>
            <person name="Merkel B.J."/>
            <person name="Hornburger P."/>
            <person name="Mueller R.-W."/>
            <person name="Bruemmer F."/>
            <person name="Labrenz M."/>
            <person name="Spormann A.M."/>
            <person name="Op Den Camp H."/>
            <person name="Overmann J."/>
            <person name="Amann R."/>
            <person name="Jetten M.S.M."/>
            <person name="Mascher T."/>
            <person name="Medema M.H."/>
            <person name="Devos D.P."/>
            <person name="Kaster A.-K."/>
            <person name="Ovreas L."/>
            <person name="Rohde M."/>
            <person name="Galperin M.Y."/>
            <person name="Jogler C."/>
        </authorList>
    </citation>
    <scope>NUCLEOTIDE SEQUENCE [LARGE SCALE GENOMIC DNA]</scope>
    <source>
        <strain evidence="2 3">CA13</strain>
    </source>
</reference>
<dbReference type="PROSITE" id="PS51352">
    <property type="entry name" value="THIOREDOXIN_2"/>
    <property type="match status" value="1"/>
</dbReference>
<sequence>MVNRFQCNTFLAASAWLGLLGTCVGCSRLPDDGVVFTEVTKSQPITIEDFSTLTFTDKSGDEVKLADLMTQKYLVLVITRGWNNGVCFYCASQTSRWARRFDELAPYDAQLVVVFPVESEQDATHLDDLAKSIKKEPISNEAVPYPMLLDINLTGVDQLGIRSQLAKPATYIVDREGRVRFAYVGESIADRPTVDSVLEQLGQLGQ</sequence>
<dbReference type="RefSeq" id="WP_146404063.1">
    <property type="nucleotide sequence ID" value="NZ_SJPJ01000002.1"/>
</dbReference>
<organism evidence="2 3">
    <name type="scientific">Novipirellula herctigrandis</name>
    <dbReference type="NCBI Taxonomy" id="2527986"/>
    <lineage>
        <taxon>Bacteria</taxon>
        <taxon>Pseudomonadati</taxon>
        <taxon>Planctomycetota</taxon>
        <taxon>Planctomycetia</taxon>
        <taxon>Pirellulales</taxon>
        <taxon>Pirellulaceae</taxon>
        <taxon>Novipirellula</taxon>
    </lineage>
</organism>
<comment type="caution">
    <text evidence="2">The sequence shown here is derived from an EMBL/GenBank/DDBJ whole genome shotgun (WGS) entry which is preliminary data.</text>
</comment>
<dbReference type="SUPFAM" id="SSF52833">
    <property type="entry name" value="Thioredoxin-like"/>
    <property type="match status" value="1"/>
</dbReference>
<dbReference type="Gene3D" id="3.40.30.10">
    <property type="entry name" value="Glutaredoxin"/>
    <property type="match status" value="1"/>
</dbReference>
<gene>
    <name evidence="2" type="ORF">CA13_67570</name>
</gene>
<accession>A0A5C5YN17</accession>
<keyword evidence="3" id="KW-1185">Reference proteome</keyword>
<evidence type="ECO:0000313" key="3">
    <source>
        <dbReference type="Proteomes" id="UP000315010"/>
    </source>
</evidence>
<feature type="domain" description="Thioredoxin" evidence="1">
    <location>
        <begin position="41"/>
        <end position="206"/>
    </location>
</feature>
<proteinExistence type="predicted"/>
<dbReference type="Proteomes" id="UP000315010">
    <property type="component" value="Unassembled WGS sequence"/>
</dbReference>
<dbReference type="AlphaFoldDB" id="A0A5C5YN17"/>
<dbReference type="InterPro" id="IPR036249">
    <property type="entry name" value="Thioredoxin-like_sf"/>
</dbReference>
<name>A0A5C5YN17_9BACT</name>
<dbReference type="EMBL" id="SJPJ01000002">
    <property type="protein sequence ID" value="TWT76265.1"/>
    <property type="molecule type" value="Genomic_DNA"/>
</dbReference>
<evidence type="ECO:0000259" key="1">
    <source>
        <dbReference type="PROSITE" id="PS51352"/>
    </source>
</evidence>
<dbReference type="InterPro" id="IPR013766">
    <property type="entry name" value="Thioredoxin_domain"/>
</dbReference>
<protein>
    <submittedName>
        <fullName evidence="2">AhpC/TSA family protein</fullName>
    </submittedName>
</protein>
<dbReference type="InterPro" id="IPR000866">
    <property type="entry name" value="AhpC/TSA"/>
</dbReference>
<dbReference type="Pfam" id="PF00578">
    <property type="entry name" value="AhpC-TSA"/>
    <property type="match status" value="1"/>
</dbReference>
<dbReference type="GO" id="GO:0016491">
    <property type="term" value="F:oxidoreductase activity"/>
    <property type="evidence" value="ECO:0007669"/>
    <property type="project" value="InterPro"/>
</dbReference>
<dbReference type="OrthoDB" id="283198at2"/>
<evidence type="ECO:0000313" key="2">
    <source>
        <dbReference type="EMBL" id="TWT76265.1"/>
    </source>
</evidence>